<evidence type="ECO:0000259" key="7">
    <source>
        <dbReference type="Pfam" id="PF17678"/>
    </source>
</evidence>
<dbReference type="PANTHER" id="PTHR12143:SF39">
    <property type="entry name" value="SECRETED PROTEIN"/>
    <property type="match status" value="1"/>
</dbReference>
<dbReference type="InterPro" id="IPR050883">
    <property type="entry name" value="PNGase"/>
</dbReference>
<dbReference type="InterPro" id="IPR014718">
    <property type="entry name" value="GH-type_carb-bd"/>
</dbReference>
<evidence type="ECO:0000256" key="5">
    <source>
        <dbReference type="SAM" id="SignalP"/>
    </source>
</evidence>
<dbReference type="Gene3D" id="1.20.1050.60">
    <property type="entry name" value="alpha-1,2-mannosidase"/>
    <property type="match status" value="1"/>
</dbReference>
<dbReference type="NCBIfam" id="TIGR01180">
    <property type="entry name" value="aman2_put"/>
    <property type="match status" value="1"/>
</dbReference>
<dbReference type="InterPro" id="IPR012939">
    <property type="entry name" value="Glyco_hydro_92"/>
</dbReference>
<dbReference type="Pfam" id="PF07971">
    <property type="entry name" value="Glyco_hydro_92"/>
    <property type="match status" value="1"/>
</dbReference>
<evidence type="ECO:0000313" key="9">
    <source>
        <dbReference type="Proteomes" id="UP000064893"/>
    </source>
</evidence>
<comment type="cofactor">
    <cofactor evidence="1">
        <name>Ca(2+)</name>
        <dbReference type="ChEBI" id="CHEBI:29108"/>
    </cofactor>
</comment>
<dbReference type="GO" id="GO:0030246">
    <property type="term" value="F:carbohydrate binding"/>
    <property type="evidence" value="ECO:0007669"/>
    <property type="project" value="InterPro"/>
</dbReference>
<dbReference type="InterPro" id="IPR041371">
    <property type="entry name" value="GH92_N"/>
</dbReference>
<sequence length="797" mass="91447" precursor="true">MRKTTILYLLFIAVANCFAQNDPTQYVNPFTGTQDMGHTFPGATVPFGMVQLSPDTDTILFYKNGEYNKDVYRYCAGYQYEDSTIVGFSHTHFNGTGHSDLGDFLIIPFKGEPKLNPGTSAQPEKGYRSRYSKNTESASPGYYAVVLDDYKVKAELTATTHVGVHQYTFEPGARRKILLDLFHGIYNYDGKVVWSSIRLENDTLITGYRQTQGWARDRKLFFAMSFSEKIMDYRLVNQKPEAYKGFWRKFDKIERIPECSGKKLKAWFQFKPAIKPIHLSPKDLRTGKEPPPRIGPPLKVKVAISAVSANGAIKNLQQETPHWNFEAYKEDAREKWNQELRKISITATEKVKSNFYTAMYHAFMSPVVYEDVDGQYRGLDQRIHQSEGFTNYTIFSLWDTFRALHPLLTIMQPQRTSDMVNSMLAHQQQSVHDMLPIWSHYSNENWCMTGYHAASVISDAIVKNIPGIDIDTALHAMKHTAWYPKYDQNQIYRIRGYVPYDDGPYSVTKTLEYSYDDWAIFQVAQLAKQEKLARALRVRADNYKNMFDQETGLMRPKMHDKTWVKDFDPLATHGMGFIEGNAYTYSLFVPHDIMGLAFLKGGDEALANHLDTLFTMPLPEEKYADTEDITSAGIIGNYIHGNEPGHHVPYMYNYVGRPWKTEHIVRRINKEMYRATPDGLCGNDDCGQMSAWYIFSALGFYPVTPGTNQYVLGSPNIEKAKINLKNGKTFEIEVKNQSPANIYVQKVLLNGKEWPKLFITHQMIIEGGKLTFFMSDRPNKNRGQQYGDRPYSLSAMH</sequence>
<feature type="domain" description="Glycosyl hydrolase family 92 N-terminal" evidence="7">
    <location>
        <begin position="26"/>
        <end position="275"/>
    </location>
</feature>
<keyword evidence="3" id="KW-0106">Calcium</keyword>
<protein>
    <submittedName>
        <fullName evidence="8">Putative alpha-1,2-mannosidase</fullName>
    </submittedName>
</protein>
<evidence type="ECO:0000256" key="3">
    <source>
        <dbReference type="ARBA" id="ARBA00022837"/>
    </source>
</evidence>
<dbReference type="OrthoDB" id="9762711at2"/>
<dbReference type="SUPFAM" id="SSF48208">
    <property type="entry name" value="Six-hairpin glycosidases"/>
    <property type="match status" value="1"/>
</dbReference>
<dbReference type="Gene3D" id="2.70.98.10">
    <property type="match status" value="1"/>
</dbReference>
<gene>
    <name evidence="8" type="ORF">L21SP5_02697</name>
</gene>
<feature type="chain" id="PRO_5006599398" evidence="5">
    <location>
        <begin position="20"/>
        <end position="797"/>
    </location>
</feature>
<dbReference type="Gene3D" id="1.20.1610.10">
    <property type="entry name" value="alpha-1,2-mannosidases domains"/>
    <property type="match status" value="1"/>
</dbReference>
<feature type="region of interest" description="Disordered" evidence="4">
    <location>
        <begin position="115"/>
        <end position="136"/>
    </location>
</feature>
<name>A0A0S2I246_9BACT</name>
<dbReference type="EMBL" id="CP013118">
    <property type="protein sequence ID" value="ALO16320.1"/>
    <property type="molecule type" value="Genomic_DNA"/>
</dbReference>
<dbReference type="GO" id="GO:0000224">
    <property type="term" value="F:peptide-N4-(N-acetyl-beta-glucosaminyl)asparagine amidase activity"/>
    <property type="evidence" value="ECO:0007669"/>
    <property type="project" value="TreeGrafter"/>
</dbReference>
<dbReference type="KEGG" id="blq:L21SP5_02697"/>
<dbReference type="FunFam" id="1.20.1050.60:FF:000001">
    <property type="entry name" value="Putative alpha-1,2-mannosidase"/>
    <property type="match status" value="1"/>
</dbReference>
<evidence type="ECO:0000256" key="1">
    <source>
        <dbReference type="ARBA" id="ARBA00001913"/>
    </source>
</evidence>
<dbReference type="STRING" id="1307839.L21SP5_02697"/>
<dbReference type="FunFam" id="3.30.2080.10:FF:000001">
    <property type="entry name" value="Alpha-1,2-mannosidase subfamily"/>
    <property type="match status" value="1"/>
</dbReference>
<dbReference type="InterPro" id="IPR005887">
    <property type="entry name" value="GH92_a_mannosidase_put"/>
</dbReference>
<dbReference type="Proteomes" id="UP000064893">
    <property type="component" value="Chromosome"/>
</dbReference>
<evidence type="ECO:0000256" key="4">
    <source>
        <dbReference type="SAM" id="MobiDB-lite"/>
    </source>
</evidence>
<dbReference type="Pfam" id="PF17678">
    <property type="entry name" value="Glyco_hydro_92N"/>
    <property type="match status" value="1"/>
</dbReference>
<dbReference type="InterPro" id="IPR008928">
    <property type="entry name" value="6-hairpin_glycosidase_sf"/>
</dbReference>
<accession>A0A0S2I246</accession>
<reference evidence="8 9" key="1">
    <citation type="submission" date="2015-11" db="EMBL/GenBank/DDBJ databases">
        <title>Description and complete genome sequence of a novel strain predominating in hypersaline microbial mats and representing a new family of the Bacteriodetes phylum.</title>
        <authorList>
            <person name="Spring S."/>
            <person name="Bunk B."/>
            <person name="Sproer C."/>
            <person name="Klenk H.-P."/>
        </authorList>
    </citation>
    <scope>NUCLEOTIDE SEQUENCE [LARGE SCALE GENOMIC DNA]</scope>
    <source>
        <strain evidence="8 9">L21-Spi-D4</strain>
    </source>
</reference>
<dbReference type="AlphaFoldDB" id="A0A0S2I246"/>
<keyword evidence="9" id="KW-1185">Reference proteome</keyword>
<dbReference type="PATRIC" id="fig|1307839.3.peg.2833"/>
<feature type="domain" description="Glycosyl hydrolase family 92" evidence="6">
    <location>
        <begin position="312"/>
        <end position="775"/>
    </location>
</feature>
<dbReference type="RefSeq" id="WP_057953704.1">
    <property type="nucleotide sequence ID" value="NZ_CP013118.1"/>
</dbReference>
<dbReference type="Gene3D" id="3.30.2080.10">
    <property type="entry name" value="GH92 mannosidase domain"/>
    <property type="match status" value="1"/>
</dbReference>
<feature type="signal peptide" evidence="5">
    <location>
        <begin position="1"/>
        <end position="19"/>
    </location>
</feature>
<comment type="subunit">
    <text evidence="2">Monomer.</text>
</comment>
<evidence type="ECO:0000259" key="6">
    <source>
        <dbReference type="Pfam" id="PF07971"/>
    </source>
</evidence>
<organism evidence="8 9">
    <name type="scientific">Salinivirga cyanobacteriivorans</name>
    <dbReference type="NCBI Taxonomy" id="1307839"/>
    <lineage>
        <taxon>Bacteria</taxon>
        <taxon>Pseudomonadati</taxon>
        <taxon>Bacteroidota</taxon>
        <taxon>Bacteroidia</taxon>
        <taxon>Bacteroidales</taxon>
        <taxon>Salinivirgaceae</taxon>
        <taxon>Salinivirga</taxon>
    </lineage>
</organism>
<keyword evidence="5" id="KW-0732">Signal</keyword>
<dbReference type="GO" id="GO:0006516">
    <property type="term" value="P:glycoprotein catabolic process"/>
    <property type="evidence" value="ECO:0007669"/>
    <property type="project" value="TreeGrafter"/>
</dbReference>
<dbReference type="GO" id="GO:0005975">
    <property type="term" value="P:carbohydrate metabolic process"/>
    <property type="evidence" value="ECO:0007669"/>
    <property type="project" value="InterPro"/>
</dbReference>
<dbReference type="PANTHER" id="PTHR12143">
    <property type="entry name" value="PEPTIDE N-GLYCANASE PNGASE -RELATED"/>
    <property type="match status" value="1"/>
</dbReference>
<evidence type="ECO:0000256" key="2">
    <source>
        <dbReference type="ARBA" id="ARBA00011245"/>
    </source>
</evidence>
<proteinExistence type="predicted"/>
<evidence type="ECO:0000313" key="8">
    <source>
        <dbReference type="EMBL" id="ALO16320.1"/>
    </source>
</evidence>
<dbReference type="GO" id="GO:0005829">
    <property type="term" value="C:cytosol"/>
    <property type="evidence" value="ECO:0007669"/>
    <property type="project" value="TreeGrafter"/>
</dbReference>